<dbReference type="GO" id="GO:0050660">
    <property type="term" value="F:flavin adenine dinucleotide binding"/>
    <property type="evidence" value="ECO:0007669"/>
    <property type="project" value="InterPro"/>
</dbReference>
<dbReference type="GO" id="GO:0005737">
    <property type="term" value="C:cytoplasm"/>
    <property type="evidence" value="ECO:0007669"/>
    <property type="project" value="TreeGrafter"/>
</dbReference>
<evidence type="ECO:0000259" key="14">
    <source>
        <dbReference type="Pfam" id="PF02771"/>
    </source>
</evidence>
<evidence type="ECO:0000313" key="15">
    <source>
        <dbReference type="EMBL" id="MBA2880968.1"/>
    </source>
</evidence>
<dbReference type="PROSITE" id="PS00072">
    <property type="entry name" value="ACYL_COA_DH_1"/>
    <property type="match status" value="1"/>
</dbReference>
<comment type="similarity">
    <text evidence="3 11">Belongs to the acyl-CoA dehydrogenase family.</text>
</comment>
<dbReference type="InterPro" id="IPR036250">
    <property type="entry name" value="AcylCo_DH-like_C"/>
</dbReference>
<dbReference type="Pfam" id="PF00441">
    <property type="entry name" value="Acyl-CoA_dh_1"/>
    <property type="match status" value="1"/>
</dbReference>
<dbReference type="Pfam" id="PF02771">
    <property type="entry name" value="Acyl-CoA_dh_N"/>
    <property type="match status" value="1"/>
</dbReference>
<evidence type="ECO:0000256" key="9">
    <source>
        <dbReference type="ARBA" id="ARBA00040394"/>
    </source>
</evidence>
<dbReference type="Proteomes" id="UP000525298">
    <property type="component" value="Unassembled WGS sequence"/>
</dbReference>
<evidence type="ECO:0000256" key="5">
    <source>
        <dbReference type="ARBA" id="ARBA00022630"/>
    </source>
</evidence>
<reference evidence="15 16" key="1">
    <citation type="submission" date="2020-07" db="EMBL/GenBank/DDBJ databases">
        <title>Genomic Encyclopedia of Type Strains, Phase IV (KMG-IV): sequencing the most valuable type-strain genomes for metagenomic binning, comparative biology and taxonomic classification.</title>
        <authorList>
            <person name="Goeker M."/>
        </authorList>
    </citation>
    <scope>NUCLEOTIDE SEQUENCE [LARGE SCALE GENOMIC DNA]</scope>
    <source>
        <strain evidence="15 16">DSM 17721</strain>
    </source>
</reference>
<evidence type="ECO:0000256" key="4">
    <source>
        <dbReference type="ARBA" id="ARBA00011881"/>
    </source>
</evidence>
<dbReference type="RefSeq" id="WP_181550640.1">
    <property type="nucleotide sequence ID" value="NZ_JACDUS010000003.1"/>
</dbReference>
<evidence type="ECO:0000256" key="8">
    <source>
        <dbReference type="ARBA" id="ARBA00037085"/>
    </source>
</evidence>
<keyword evidence="16" id="KW-1185">Reference proteome</keyword>
<dbReference type="SUPFAM" id="SSF47203">
    <property type="entry name" value="Acyl-CoA dehydrogenase C-terminal domain-like"/>
    <property type="match status" value="1"/>
</dbReference>
<evidence type="ECO:0000256" key="6">
    <source>
        <dbReference type="ARBA" id="ARBA00022827"/>
    </source>
</evidence>
<dbReference type="PANTHER" id="PTHR48083">
    <property type="entry name" value="MEDIUM-CHAIN SPECIFIC ACYL-COA DEHYDROGENASE, MITOCHONDRIAL-RELATED"/>
    <property type="match status" value="1"/>
</dbReference>
<evidence type="ECO:0000313" key="16">
    <source>
        <dbReference type="Proteomes" id="UP000525298"/>
    </source>
</evidence>
<dbReference type="InterPro" id="IPR006089">
    <property type="entry name" value="Acyl-CoA_DH_CS"/>
</dbReference>
<evidence type="ECO:0000259" key="13">
    <source>
        <dbReference type="Pfam" id="PF02770"/>
    </source>
</evidence>
<dbReference type="FunFam" id="1.10.540.10:FF:000026">
    <property type="entry name" value="Acyl-CoA dehydrogenase medium chain"/>
    <property type="match status" value="1"/>
</dbReference>
<dbReference type="SUPFAM" id="SSF56645">
    <property type="entry name" value="Acyl-CoA dehydrogenase NM domain-like"/>
    <property type="match status" value="1"/>
</dbReference>
<comment type="pathway">
    <text evidence="2">Siderophore biosynthesis; mycobactin biosynthesis.</text>
</comment>
<dbReference type="InterPro" id="IPR013786">
    <property type="entry name" value="AcylCoA_DH/ox_N"/>
</dbReference>
<comment type="cofactor">
    <cofactor evidence="1 11">
        <name>FAD</name>
        <dbReference type="ChEBI" id="CHEBI:57692"/>
    </cofactor>
</comment>
<dbReference type="GO" id="GO:0033539">
    <property type="term" value="P:fatty acid beta-oxidation using acyl-CoA dehydrogenase"/>
    <property type="evidence" value="ECO:0007669"/>
    <property type="project" value="TreeGrafter"/>
</dbReference>
<dbReference type="Gene3D" id="1.10.540.10">
    <property type="entry name" value="Acyl-CoA dehydrogenase/oxidase, N-terminal domain"/>
    <property type="match status" value="1"/>
</dbReference>
<comment type="function">
    <text evidence="8">Catalyzes the dehydrogenation at the alpha-beta position of ACP-bound acyl chains. This results in the introduction of a double bond in the lipidic chain, which is further transferred to the epsilon-amino group of lysine residue in the mycobactin core by MbtK.</text>
</comment>
<dbReference type="InterPro" id="IPR050741">
    <property type="entry name" value="Acyl-CoA_dehydrogenase"/>
</dbReference>
<keyword evidence="5 11" id="KW-0285">Flavoprotein</keyword>
<evidence type="ECO:0000256" key="3">
    <source>
        <dbReference type="ARBA" id="ARBA00009347"/>
    </source>
</evidence>
<evidence type="ECO:0000256" key="2">
    <source>
        <dbReference type="ARBA" id="ARBA00005102"/>
    </source>
</evidence>
<feature type="domain" description="Acyl-CoA dehydrogenase/oxidase N-terminal" evidence="14">
    <location>
        <begin position="7"/>
        <end position="118"/>
    </location>
</feature>
<proteinExistence type="inferred from homology"/>
<keyword evidence="6 11" id="KW-0274">FAD</keyword>
<feature type="domain" description="Acyl-CoA dehydrogenase/oxidase C-terminal" evidence="12">
    <location>
        <begin position="230"/>
        <end position="379"/>
    </location>
</feature>
<dbReference type="InterPro" id="IPR006091">
    <property type="entry name" value="Acyl-CoA_Oxase/DH_mid-dom"/>
</dbReference>
<dbReference type="InterPro" id="IPR046373">
    <property type="entry name" value="Acyl-CoA_Oxase/DH_mid-dom_sf"/>
</dbReference>
<sequence length="381" mass="41934">MEILAYTDDHHGFRSRMRAFLEKEITPWTHQWEADHITPKWAWQKLGRAGFLCTGVSPEYGGMGGDFLYSVIAAEEMAKTNHTGLASALHSDVVVPYIQAFGSEEQKKKYLPGCVSGDIIAAVAMTEPDAGSDLASMTTTAAQKNGEIELNGAKTFISNGINAGLVIVAAKDPDEPNPYNALSLYIVEDGTPGFKRGRHLEKMGFHSQDTAELFFTNCRIPGQNRLGQKGAGFGMLMEKLQQERLVTSICAQAAAELILEITTDFCKNTTDRNQKPLSKSQATQFAIVEMTTEVKLGRTFLDKLIAGHMAGEQAIVDTSMAKYWITDMAKRISRRCTDLFGDYGFCEACPIVRAFRDVRVMPVFAGTNEIMKNIAAKFMGL</sequence>
<accession>A0A7W0HKA0</accession>
<dbReference type="GO" id="GO:0003995">
    <property type="term" value="F:acyl-CoA dehydrogenase activity"/>
    <property type="evidence" value="ECO:0007669"/>
    <property type="project" value="InterPro"/>
</dbReference>
<dbReference type="Pfam" id="PF02770">
    <property type="entry name" value="Acyl-CoA_dh_M"/>
    <property type="match status" value="1"/>
</dbReference>
<evidence type="ECO:0000256" key="1">
    <source>
        <dbReference type="ARBA" id="ARBA00001974"/>
    </source>
</evidence>
<organism evidence="15 16">
    <name type="scientific">Desulfosalsimonas propionicica</name>
    <dbReference type="NCBI Taxonomy" id="332175"/>
    <lineage>
        <taxon>Bacteria</taxon>
        <taxon>Pseudomonadati</taxon>
        <taxon>Thermodesulfobacteriota</taxon>
        <taxon>Desulfobacteria</taxon>
        <taxon>Desulfobacterales</taxon>
        <taxon>Desulfosalsimonadaceae</taxon>
        <taxon>Desulfosalsimonas</taxon>
    </lineage>
</organism>
<evidence type="ECO:0000256" key="11">
    <source>
        <dbReference type="RuleBase" id="RU362125"/>
    </source>
</evidence>
<dbReference type="InterPro" id="IPR009100">
    <property type="entry name" value="AcylCoA_DH/oxidase_NM_dom_sf"/>
</dbReference>
<keyword evidence="7 11" id="KW-0560">Oxidoreductase</keyword>
<dbReference type="PANTHER" id="PTHR48083:SF20">
    <property type="entry name" value="LONG-CHAIN SPECIFIC ACYL-COA DEHYDROGENASE, MITOCHONDRIAL"/>
    <property type="match status" value="1"/>
</dbReference>
<evidence type="ECO:0000256" key="10">
    <source>
        <dbReference type="ARBA" id="ARBA00042660"/>
    </source>
</evidence>
<dbReference type="EMBL" id="JACDUS010000003">
    <property type="protein sequence ID" value="MBA2880968.1"/>
    <property type="molecule type" value="Genomic_DNA"/>
</dbReference>
<gene>
    <name evidence="15" type="ORF">HNR65_001294</name>
</gene>
<dbReference type="FunFam" id="2.40.110.10:FF:000002">
    <property type="entry name" value="Acyl-CoA dehydrogenase fadE12"/>
    <property type="match status" value="1"/>
</dbReference>
<evidence type="ECO:0000259" key="12">
    <source>
        <dbReference type="Pfam" id="PF00441"/>
    </source>
</evidence>
<name>A0A7W0HKA0_9BACT</name>
<dbReference type="Gene3D" id="1.20.140.10">
    <property type="entry name" value="Butyryl-CoA Dehydrogenase, subunit A, domain 3"/>
    <property type="match status" value="1"/>
</dbReference>
<protein>
    <recommendedName>
        <fullName evidence="9">Acyl-[acyl-carrier-protein] dehydrogenase MbtN</fullName>
    </recommendedName>
    <alternativeName>
        <fullName evidence="10">Mycobactin synthase protein N</fullName>
    </alternativeName>
</protein>
<dbReference type="AlphaFoldDB" id="A0A7W0HKA0"/>
<dbReference type="InterPro" id="IPR037069">
    <property type="entry name" value="AcylCoA_DH/ox_N_sf"/>
</dbReference>
<comment type="caution">
    <text evidence="15">The sequence shown here is derived from an EMBL/GenBank/DDBJ whole genome shotgun (WGS) entry which is preliminary data.</text>
</comment>
<dbReference type="InterPro" id="IPR009075">
    <property type="entry name" value="AcylCo_DH/oxidase_C"/>
</dbReference>
<feature type="domain" description="Acyl-CoA oxidase/dehydrogenase middle" evidence="13">
    <location>
        <begin position="122"/>
        <end position="218"/>
    </location>
</feature>
<evidence type="ECO:0000256" key="7">
    <source>
        <dbReference type="ARBA" id="ARBA00023002"/>
    </source>
</evidence>
<comment type="subunit">
    <text evidence="4">Homotetramer.</text>
</comment>
<dbReference type="Gene3D" id="2.40.110.10">
    <property type="entry name" value="Butyryl-CoA Dehydrogenase, subunit A, domain 2"/>
    <property type="match status" value="1"/>
</dbReference>